<dbReference type="PANTHER" id="PTHR46373">
    <property type="entry name" value="PROTEIN RKD4"/>
    <property type="match status" value="1"/>
</dbReference>
<evidence type="ECO:0000256" key="2">
    <source>
        <dbReference type="ARBA" id="ARBA00023015"/>
    </source>
</evidence>
<dbReference type="OrthoDB" id="6270329at2759"/>
<feature type="region of interest" description="Disordered" evidence="7">
    <location>
        <begin position="243"/>
        <end position="297"/>
    </location>
</feature>
<keyword evidence="6" id="KW-0539">Nucleus</keyword>
<feature type="domain" description="RWP-RK" evidence="8">
    <location>
        <begin position="299"/>
        <end position="381"/>
    </location>
</feature>
<evidence type="ECO:0000256" key="1">
    <source>
        <dbReference type="ARBA" id="ARBA00004049"/>
    </source>
</evidence>
<evidence type="ECO:0000256" key="5">
    <source>
        <dbReference type="ARBA" id="ARBA00023163"/>
    </source>
</evidence>
<feature type="compositionally biased region" description="Low complexity" evidence="7">
    <location>
        <begin position="98"/>
        <end position="112"/>
    </location>
</feature>
<evidence type="ECO:0000256" key="7">
    <source>
        <dbReference type="SAM" id="MobiDB-lite"/>
    </source>
</evidence>
<sequence length="399" mass="42337">MADGHGEGAAWEGPYDPFLMQDDFDDVMYLLDMAAVVLDPPPLAAQAQNVAAGPSPSGDNNLLECPAKSNNDSVGNSAPTHNAGVTTGSPSRAQDVGASTSATASTSSPAATHQNALDCTGCQLLREVLHSNGFEATKLSIHGAAGVFYHATLEVYRINSEGMATSLTHQSNIDFRCRDYEWVKRYLTGYAQQRAGGGYTVIHDSVSAFHDALCTRMSYGGGNVEGGDDRCEGEIMAAAAVENGGGDHQHQELAGAADAAAHPPVEQGDAPAAAAAAGPSEPSADNEQEQREVRPVGGRSALAIQRERASNLQLSDLARYFHLPMTEAAKHLGVCATVLKTTSRRFNVPRWPHRKIKSIDNHVAKLRRSGGNGGAAAMSEMERLTESRRKIYADLVERE</sequence>
<dbReference type="Pfam" id="PF02042">
    <property type="entry name" value="RWP-RK"/>
    <property type="match status" value="1"/>
</dbReference>
<keyword evidence="4" id="KW-0238">DNA-binding</keyword>
<protein>
    <recommendedName>
        <fullName evidence="8">RWP-RK domain-containing protein</fullName>
    </recommendedName>
</protein>
<accession>A0A368QD38</accession>
<evidence type="ECO:0000256" key="3">
    <source>
        <dbReference type="ARBA" id="ARBA00023054"/>
    </source>
</evidence>
<feature type="compositionally biased region" description="Polar residues" evidence="7">
    <location>
        <begin position="68"/>
        <end position="92"/>
    </location>
</feature>
<keyword evidence="3" id="KW-0175">Coiled coil</keyword>
<dbReference type="InterPro" id="IPR044607">
    <property type="entry name" value="RKD-like"/>
</dbReference>
<proteinExistence type="predicted"/>
<dbReference type="GO" id="GO:0003677">
    <property type="term" value="F:DNA binding"/>
    <property type="evidence" value="ECO:0007669"/>
    <property type="project" value="UniProtKB-KW"/>
</dbReference>
<dbReference type="GO" id="GO:0003700">
    <property type="term" value="F:DNA-binding transcription factor activity"/>
    <property type="evidence" value="ECO:0007669"/>
    <property type="project" value="InterPro"/>
</dbReference>
<dbReference type="PANTHER" id="PTHR46373:SF5">
    <property type="entry name" value="RWP-RK DOMAIN PROTEIN"/>
    <property type="match status" value="1"/>
</dbReference>
<dbReference type="STRING" id="4555.A0A368QD38"/>
<keyword evidence="2" id="KW-0805">Transcription regulation</keyword>
<dbReference type="PROSITE" id="PS51519">
    <property type="entry name" value="RWP_RK"/>
    <property type="match status" value="1"/>
</dbReference>
<gene>
    <name evidence="9" type="ORF">SETIT_3G091700v2</name>
</gene>
<name>A0A368QD38_SETIT</name>
<organism evidence="9">
    <name type="scientific">Setaria italica</name>
    <name type="common">Foxtail millet</name>
    <name type="synonym">Panicum italicum</name>
    <dbReference type="NCBI Taxonomy" id="4555"/>
    <lineage>
        <taxon>Eukaryota</taxon>
        <taxon>Viridiplantae</taxon>
        <taxon>Streptophyta</taxon>
        <taxon>Embryophyta</taxon>
        <taxon>Tracheophyta</taxon>
        <taxon>Spermatophyta</taxon>
        <taxon>Magnoliopsida</taxon>
        <taxon>Liliopsida</taxon>
        <taxon>Poales</taxon>
        <taxon>Poaceae</taxon>
        <taxon>PACMAD clade</taxon>
        <taxon>Panicoideae</taxon>
        <taxon>Panicodae</taxon>
        <taxon>Paniceae</taxon>
        <taxon>Cenchrinae</taxon>
        <taxon>Setaria</taxon>
    </lineage>
</organism>
<comment type="function">
    <text evidence="1">Putative transcription factor.</text>
</comment>
<evidence type="ECO:0000256" key="6">
    <source>
        <dbReference type="ARBA" id="ARBA00023242"/>
    </source>
</evidence>
<reference evidence="9" key="1">
    <citation type="journal article" date="2012" name="Nat. Biotechnol.">
        <title>Reference genome sequence of the model plant Setaria.</title>
        <authorList>
            <person name="Bennetzen J.L."/>
            <person name="Schmutz J."/>
            <person name="Wang H."/>
            <person name="Percifield R."/>
            <person name="Hawkins J."/>
            <person name="Pontaroli A.C."/>
            <person name="Estep M."/>
            <person name="Feng L."/>
            <person name="Vaughn J.N."/>
            <person name="Grimwood J."/>
            <person name="Jenkins J."/>
            <person name="Barry K."/>
            <person name="Lindquist E."/>
            <person name="Hellsten U."/>
            <person name="Deshpande S."/>
            <person name="Wang X."/>
            <person name="Wu X."/>
            <person name="Mitros T."/>
            <person name="Triplett J."/>
            <person name="Yang X."/>
            <person name="Ye C.Y."/>
            <person name="Mauro-Herrera M."/>
            <person name="Wang L."/>
            <person name="Li P."/>
            <person name="Sharma M."/>
            <person name="Sharma R."/>
            <person name="Ronald P.C."/>
            <person name="Panaud O."/>
            <person name="Kellogg E.A."/>
            <person name="Brutnell T.P."/>
            <person name="Doust A.N."/>
            <person name="Tuskan G.A."/>
            <person name="Rokhsar D."/>
            <person name="Devos K.M."/>
        </authorList>
    </citation>
    <scope>NUCLEOTIDE SEQUENCE [LARGE SCALE GENOMIC DNA]</scope>
    <source>
        <strain evidence="9">Yugu1</strain>
    </source>
</reference>
<dbReference type="EMBL" id="CM003530">
    <property type="protein sequence ID" value="RCV15859.1"/>
    <property type="molecule type" value="Genomic_DNA"/>
</dbReference>
<feature type="region of interest" description="Disordered" evidence="7">
    <location>
        <begin position="48"/>
        <end position="113"/>
    </location>
</feature>
<evidence type="ECO:0000313" key="9">
    <source>
        <dbReference type="EMBL" id="RCV15859.1"/>
    </source>
</evidence>
<dbReference type="InterPro" id="IPR003035">
    <property type="entry name" value="RWP-RK_dom"/>
</dbReference>
<reference evidence="9" key="2">
    <citation type="submission" date="2015-07" db="EMBL/GenBank/DDBJ databases">
        <authorList>
            <person name="Noorani M."/>
        </authorList>
    </citation>
    <scope>NUCLEOTIDE SEQUENCE</scope>
    <source>
        <strain evidence="9">Yugu1</strain>
    </source>
</reference>
<keyword evidence="5" id="KW-0804">Transcription</keyword>
<evidence type="ECO:0000259" key="8">
    <source>
        <dbReference type="PROSITE" id="PS51519"/>
    </source>
</evidence>
<feature type="compositionally biased region" description="Low complexity" evidence="7">
    <location>
        <begin position="268"/>
        <end position="285"/>
    </location>
</feature>
<dbReference type="AlphaFoldDB" id="A0A368QD38"/>
<evidence type="ECO:0000256" key="4">
    <source>
        <dbReference type="ARBA" id="ARBA00023125"/>
    </source>
</evidence>